<dbReference type="OrthoDB" id="9780544at2"/>
<evidence type="ECO:0000256" key="6">
    <source>
        <dbReference type="RuleBase" id="RU362125"/>
    </source>
</evidence>
<dbReference type="InterPro" id="IPR046373">
    <property type="entry name" value="Acyl-CoA_Oxase/DH_mid-dom_sf"/>
</dbReference>
<dbReference type="Pfam" id="PF02771">
    <property type="entry name" value="Acyl-CoA_dh_N"/>
    <property type="match status" value="1"/>
</dbReference>
<dbReference type="InterPro" id="IPR036250">
    <property type="entry name" value="AcylCo_DH-like_C"/>
</dbReference>
<dbReference type="EC" id="1.3.8.1" evidence="10"/>
<dbReference type="GO" id="GO:0050660">
    <property type="term" value="F:flavin adenine dinucleotide binding"/>
    <property type="evidence" value="ECO:0007669"/>
    <property type="project" value="InterPro"/>
</dbReference>
<dbReference type="AlphaFoldDB" id="W7ILQ8"/>
<evidence type="ECO:0000313" key="10">
    <source>
        <dbReference type="EMBL" id="EWC61303.1"/>
    </source>
</evidence>
<dbReference type="InterPro" id="IPR009075">
    <property type="entry name" value="AcylCo_DH/oxidase_C"/>
</dbReference>
<dbReference type="Gene3D" id="1.20.140.10">
    <property type="entry name" value="Butyryl-CoA Dehydrogenase, subunit A, domain 3"/>
    <property type="match status" value="1"/>
</dbReference>
<evidence type="ECO:0000256" key="4">
    <source>
        <dbReference type="ARBA" id="ARBA00022827"/>
    </source>
</evidence>
<feature type="domain" description="Acyl-CoA oxidase/dehydrogenase middle" evidence="8">
    <location>
        <begin position="120"/>
        <end position="213"/>
    </location>
</feature>
<dbReference type="PROSITE" id="PS00072">
    <property type="entry name" value="ACYL_COA_DH_1"/>
    <property type="match status" value="1"/>
</dbReference>
<evidence type="ECO:0000256" key="3">
    <source>
        <dbReference type="ARBA" id="ARBA00022630"/>
    </source>
</evidence>
<name>W7ILQ8_9PSEU</name>
<dbReference type="Proteomes" id="UP000019277">
    <property type="component" value="Unassembled WGS sequence"/>
</dbReference>
<dbReference type="PROSITE" id="PS00073">
    <property type="entry name" value="ACYL_COA_DH_2"/>
    <property type="match status" value="1"/>
</dbReference>
<comment type="cofactor">
    <cofactor evidence="1 6">
        <name>FAD</name>
        <dbReference type="ChEBI" id="CHEBI:57692"/>
    </cofactor>
</comment>
<dbReference type="STRING" id="909613.UO65_3359"/>
<keyword evidence="3 6" id="KW-0285">Flavoprotein</keyword>
<dbReference type="Gene3D" id="1.10.540.10">
    <property type="entry name" value="Acyl-CoA dehydrogenase/oxidase, N-terminal domain"/>
    <property type="match status" value="1"/>
</dbReference>
<feature type="domain" description="Acyl-CoA dehydrogenase/oxidase C-terminal" evidence="7">
    <location>
        <begin position="228"/>
        <end position="376"/>
    </location>
</feature>
<dbReference type="InterPro" id="IPR006089">
    <property type="entry name" value="Acyl-CoA_DH_CS"/>
</dbReference>
<dbReference type="PANTHER" id="PTHR43884">
    <property type="entry name" value="ACYL-COA DEHYDROGENASE"/>
    <property type="match status" value="1"/>
</dbReference>
<dbReference type="PANTHER" id="PTHR43884:SF12">
    <property type="entry name" value="ISOVALERYL-COA DEHYDROGENASE, MITOCHONDRIAL-RELATED"/>
    <property type="match status" value="1"/>
</dbReference>
<keyword evidence="11" id="KW-1185">Reference proteome</keyword>
<evidence type="ECO:0000256" key="1">
    <source>
        <dbReference type="ARBA" id="ARBA00001974"/>
    </source>
</evidence>
<dbReference type="InterPro" id="IPR006091">
    <property type="entry name" value="Acyl-CoA_Oxase/DH_mid-dom"/>
</dbReference>
<dbReference type="RefSeq" id="WP_035283435.1">
    <property type="nucleotide sequence ID" value="NZ_AYXG01000118.1"/>
</dbReference>
<dbReference type="EMBL" id="AYXG01000118">
    <property type="protein sequence ID" value="EWC61303.1"/>
    <property type="molecule type" value="Genomic_DNA"/>
</dbReference>
<reference evidence="10 11" key="1">
    <citation type="journal article" date="2014" name="Genome Announc.">
        <title>Draft Genome Sequence of the Antitrypanosomally Active Sponge-Associated Bacterium Actinokineospora sp. Strain EG49.</title>
        <authorList>
            <person name="Harjes J."/>
            <person name="Ryu T."/>
            <person name="Abdelmohsen U.R."/>
            <person name="Moitinho-Silva L."/>
            <person name="Horn H."/>
            <person name="Ravasi T."/>
            <person name="Hentschel U."/>
        </authorList>
    </citation>
    <scope>NUCLEOTIDE SEQUENCE [LARGE SCALE GENOMIC DNA]</scope>
    <source>
        <strain evidence="10 11">EG49</strain>
    </source>
</reference>
<sequence>MTPRSVHLTPAHEEFRAGVRATLAAHVLPHLPDWERARAIPRDAWERLGSWGYLGLLHTTDDLFRSVVLLEELGRTGYSGFRAAVAVHSHMATHYLAAHGSAALKDRYLTPAIAGTAVAALAVTEPQAGSDLGALAVTATPDGDDLLLDGTKSMITNGTTADFLVVAARTGQARTGPTGVSLVVVETATPGVEATPQEKPGWHSAATAELRFTAARVPASNVIGKRDSGFYYLMRGFQLERLVAATLALGGIEHCLDATRDHLRTRHAFGAPLASRQAPRHTIADLTTRLHAARHLTYDAVRRLAGGDLPATEASMAKLLTTELACEVADRCLQLHGSPGYAADSPVARAHAEARAATMAAGPSEVMRDLIAAALLDHP</sequence>
<feature type="domain" description="Acyl-CoA dehydrogenase/oxidase N-terminal" evidence="9">
    <location>
        <begin position="9"/>
        <end position="115"/>
    </location>
</feature>
<proteinExistence type="inferred from homology"/>
<protein>
    <submittedName>
        <fullName evidence="10">Butyryl-CoA dehydrogenase</fullName>
        <ecNumber evidence="10">1.3.8.1</ecNumber>
    </submittedName>
</protein>
<dbReference type="SUPFAM" id="SSF56645">
    <property type="entry name" value="Acyl-CoA dehydrogenase NM domain-like"/>
    <property type="match status" value="1"/>
</dbReference>
<dbReference type="GO" id="GO:0016937">
    <property type="term" value="F:short-chain fatty acyl-CoA dehydrogenase activity"/>
    <property type="evidence" value="ECO:0007669"/>
    <property type="project" value="UniProtKB-EC"/>
</dbReference>
<dbReference type="eggNOG" id="COG1960">
    <property type="taxonomic scope" value="Bacteria"/>
</dbReference>
<evidence type="ECO:0000259" key="9">
    <source>
        <dbReference type="Pfam" id="PF02771"/>
    </source>
</evidence>
<gene>
    <name evidence="10" type="ORF">UO65_3359</name>
</gene>
<dbReference type="Gene3D" id="2.40.110.10">
    <property type="entry name" value="Butyryl-CoA Dehydrogenase, subunit A, domain 2"/>
    <property type="match status" value="1"/>
</dbReference>
<dbReference type="Pfam" id="PF00441">
    <property type="entry name" value="Acyl-CoA_dh_1"/>
    <property type="match status" value="1"/>
</dbReference>
<organism evidence="10 11">
    <name type="scientific">Actinokineospora spheciospongiae</name>
    <dbReference type="NCBI Taxonomy" id="909613"/>
    <lineage>
        <taxon>Bacteria</taxon>
        <taxon>Bacillati</taxon>
        <taxon>Actinomycetota</taxon>
        <taxon>Actinomycetes</taxon>
        <taxon>Pseudonocardiales</taxon>
        <taxon>Pseudonocardiaceae</taxon>
        <taxon>Actinokineospora</taxon>
    </lineage>
</organism>
<dbReference type="InterPro" id="IPR037069">
    <property type="entry name" value="AcylCoA_DH/ox_N_sf"/>
</dbReference>
<comment type="caution">
    <text evidence="10">The sequence shown here is derived from an EMBL/GenBank/DDBJ whole genome shotgun (WGS) entry which is preliminary data.</text>
</comment>
<dbReference type="FunFam" id="2.40.110.10:FF:000002">
    <property type="entry name" value="Acyl-CoA dehydrogenase fadE12"/>
    <property type="match status" value="1"/>
</dbReference>
<comment type="similarity">
    <text evidence="2 6">Belongs to the acyl-CoA dehydrogenase family.</text>
</comment>
<keyword evidence="5 6" id="KW-0560">Oxidoreductase</keyword>
<dbReference type="Pfam" id="PF02770">
    <property type="entry name" value="Acyl-CoA_dh_M"/>
    <property type="match status" value="1"/>
</dbReference>
<keyword evidence="4 6" id="KW-0274">FAD</keyword>
<evidence type="ECO:0000313" key="11">
    <source>
        <dbReference type="Proteomes" id="UP000019277"/>
    </source>
</evidence>
<evidence type="ECO:0000256" key="2">
    <source>
        <dbReference type="ARBA" id="ARBA00009347"/>
    </source>
</evidence>
<evidence type="ECO:0000256" key="5">
    <source>
        <dbReference type="ARBA" id="ARBA00023002"/>
    </source>
</evidence>
<dbReference type="SUPFAM" id="SSF47203">
    <property type="entry name" value="Acyl-CoA dehydrogenase C-terminal domain-like"/>
    <property type="match status" value="1"/>
</dbReference>
<evidence type="ECO:0000259" key="8">
    <source>
        <dbReference type="Pfam" id="PF02770"/>
    </source>
</evidence>
<evidence type="ECO:0000259" key="7">
    <source>
        <dbReference type="Pfam" id="PF00441"/>
    </source>
</evidence>
<accession>W7ILQ8</accession>
<dbReference type="InterPro" id="IPR013786">
    <property type="entry name" value="AcylCoA_DH/ox_N"/>
</dbReference>
<dbReference type="InterPro" id="IPR009100">
    <property type="entry name" value="AcylCoA_DH/oxidase_NM_dom_sf"/>
</dbReference>